<reference evidence="1 2" key="2">
    <citation type="submission" date="2008-11" db="EMBL/GenBank/DDBJ databases">
        <authorList>
            <person name="Fulton L."/>
            <person name="Clifton S."/>
            <person name="Fulton B."/>
            <person name="Xu J."/>
            <person name="Minx P."/>
            <person name="Pepin K.H."/>
            <person name="Johnson M."/>
            <person name="Bhonagiri V."/>
            <person name="Nash W.E."/>
            <person name="Mardis E.R."/>
            <person name="Wilson R.K."/>
        </authorList>
    </citation>
    <scope>NUCLEOTIDE SEQUENCE [LARGE SCALE GENOMIC DNA]</scope>
    <source>
        <strain evidence="1 2">ATCC 43243</strain>
    </source>
</reference>
<dbReference type="HOGENOM" id="CLU_3247409_0_0_9"/>
<evidence type="ECO:0000313" key="2">
    <source>
        <dbReference type="Proteomes" id="UP000003136"/>
    </source>
</evidence>
<reference evidence="1 2" key="1">
    <citation type="submission" date="2008-11" db="EMBL/GenBank/DDBJ databases">
        <title>Draft genome sequence of Bacteroides pectinophilus (ATCC 43243).</title>
        <authorList>
            <person name="Sudarsanam P."/>
            <person name="Ley R."/>
            <person name="Guruge J."/>
            <person name="Turnbaugh P.J."/>
            <person name="Mahowald M."/>
            <person name="Liep D."/>
            <person name="Gordon J."/>
        </authorList>
    </citation>
    <scope>NUCLEOTIDE SEQUENCE [LARGE SCALE GENOMIC DNA]</scope>
    <source>
        <strain evidence="1 2">ATCC 43243</strain>
    </source>
</reference>
<evidence type="ECO:0000313" key="1">
    <source>
        <dbReference type="EMBL" id="EEC56372.1"/>
    </source>
</evidence>
<keyword evidence="2" id="KW-1185">Reference proteome</keyword>
<proteinExistence type="predicted"/>
<dbReference type="Proteomes" id="UP000003136">
    <property type="component" value="Unassembled WGS sequence"/>
</dbReference>
<sequence>MKKLPSGINEIPLEMFIPALDYLKSIKKIFEQTEREIIKWLQ</sequence>
<name>B7AVY1_9FIRM</name>
<dbReference type="AlphaFoldDB" id="B7AVY1"/>
<gene>
    <name evidence="1" type="ORF">BACPEC_02881</name>
</gene>
<dbReference type="EMBL" id="ABVQ01000037">
    <property type="protein sequence ID" value="EEC56372.1"/>
    <property type="molecule type" value="Genomic_DNA"/>
</dbReference>
<organism evidence="1 2">
    <name type="scientific">[Bacteroides] pectinophilus ATCC 43243</name>
    <dbReference type="NCBI Taxonomy" id="483218"/>
    <lineage>
        <taxon>Bacteria</taxon>
        <taxon>Bacillati</taxon>
        <taxon>Bacillota</taxon>
        <taxon>Clostridia</taxon>
        <taxon>Eubacteriales</taxon>
    </lineage>
</organism>
<protein>
    <submittedName>
        <fullName evidence="1">Uncharacterized protein</fullName>
    </submittedName>
</protein>
<accession>B7AVY1</accession>
<comment type="caution">
    <text evidence="1">The sequence shown here is derived from an EMBL/GenBank/DDBJ whole genome shotgun (WGS) entry which is preliminary data.</text>
</comment>